<feature type="compositionally biased region" description="Low complexity" evidence="1">
    <location>
        <begin position="306"/>
        <end position="319"/>
    </location>
</feature>
<proteinExistence type="predicted"/>
<evidence type="ECO:0000259" key="2">
    <source>
        <dbReference type="Pfam" id="PF05003"/>
    </source>
</evidence>
<dbReference type="PANTHER" id="PTHR31371">
    <property type="entry name" value="BNAC09G50660D PROTEIN"/>
    <property type="match status" value="1"/>
</dbReference>
<sequence>MVSFIQMKRKRKYQNQILKSIIPLLCSPKPPLMALETFLIKLKNAISSQPSSRTRPLRSSPPITTTTTTSSVGVLSFEGARVMTKLLHLTHSLTDSNLLTLRDHSLSLEGLAKIVTGDETFHLSLVCAELADSLAHSANSVSRLSSRCTTASLRSFHRLFHEFADMGRDPHGWVMSSKDSEAKNKKIERYVSVTTALYREMEEMTILENSLRKQSLQIGIEFEEEDDENKKDVMKVIDLQSKIERQKQHVKYLKDRSLWNKSFDTVVLILARSVFTALARLKSVFSSAAASSYMGPTVVSSLPRSLSSSSSSMNLVHPSPNDEEKVKTPSSSAFLEESSRLLKPPETTLGGAGVALHYANLIVVMEKMIKQPQLVGLDARDDLYSMLPASVRSSLRSRLKGVGFTATDGGLATEWKAALGRILRWLLPLAQNMIRWQSERSFEQQHMATSGNSQNRVMLVQTLVFADKVKTEAAITELLVGLNYIWRFEREMTAKALFNLQSPLTTTTTTHIKS</sequence>
<dbReference type="AlphaFoldDB" id="R0G9H0"/>
<evidence type="ECO:0000313" key="5">
    <source>
        <dbReference type="Proteomes" id="UP000029121"/>
    </source>
</evidence>
<dbReference type="InterPro" id="IPR021864">
    <property type="entry name" value="DUF3475"/>
</dbReference>
<gene>
    <name evidence="4" type="ORF">CARUB_v10026239mg</name>
</gene>
<feature type="region of interest" description="Disordered" evidence="1">
    <location>
        <begin position="49"/>
        <end position="69"/>
    </location>
</feature>
<keyword evidence="5" id="KW-1185">Reference proteome</keyword>
<name>R0G9H0_9BRAS</name>
<dbReference type="Pfam" id="PF11961">
    <property type="entry name" value="DUF3475"/>
    <property type="match status" value="1"/>
</dbReference>
<dbReference type="eggNOG" id="ENOG502QQFK">
    <property type="taxonomic scope" value="Eukaryota"/>
</dbReference>
<dbReference type="GO" id="GO:0045927">
    <property type="term" value="P:positive regulation of growth"/>
    <property type="evidence" value="ECO:0007669"/>
    <property type="project" value="InterPro"/>
</dbReference>
<evidence type="ECO:0000256" key="1">
    <source>
        <dbReference type="SAM" id="MobiDB-lite"/>
    </source>
</evidence>
<organism evidence="4 5">
    <name type="scientific">Capsella rubella</name>
    <dbReference type="NCBI Taxonomy" id="81985"/>
    <lineage>
        <taxon>Eukaryota</taxon>
        <taxon>Viridiplantae</taxon>
        <taxon>Streptophyta</taxon>
        <taxon>Embryophyta</taxon>
        <taxon>Tracheophyta</taxon>
        <taxon>Spermatophyta</taxon>
        <taxon>Magnoliopsida</taxon>
        <taxon>eudicotyledons</taxon>
        <taxon>Gunneridae</taxon>
        <taxon>Pentapetalae</taxon>
        <taxon>rosids</taxon>
        <taxon>malvids</taxon>
        <taxon>Brassicales</taxon>
        <taxon>Brassicaceae</taxon>
        <taxon>Camelineae</taxon>
        <taxon>Capsella</taxon>
    </lineage>
</organism>
<evidence type="ECO:0000313" key="4">
    <source>
        <dbReference type="EMBL" id="EOA13214.1"/>
    </source>
</evidence>
<dbReference type="InterPro" id="IPR007700">
    <property type="entry name" value="DUF668"/>
</dbReference>
<dbReference type="STRING" id="81985.R0G9H0"/>
<accession>R0G9H0</accession>
<dbReference type="Proteomes" id="UP000029121">
    <property type="component" value="Unassembled WGS sequence"/>
</dbReference>
<dbReference type="PANTHER" id="PTHR31371:SF14">
    <property type="entry name" value="SIMILARITY TO UNKNOWN PROTEIN"/>
    <property type="match status" value="1"/>
</dbReference>
<evidence type="ECO:0008006" key="6">
    <source>
        <dbReference type="Google" id="ProtNLM"/>
    </source>
</evidence>
<feature type="domain" description="DUF3475" evidence="3">
    <location>
        <begin position="74"/>
        <end position="130"/>
    </location>
</feature>
<dbReference type="EMBL" id="KB870812">
    <property type="protein sequence ID" value="EOA13214.1"/>
    <property type="molecule type" value="Genomic_DNA"/>
</dbReference>
<feature type="region of interest" description="Disordered" evidence="1">
    <location>
        <begin position="306"/>
        <end position="329"/>
    </location>
</feature>
<dbReference type="Pfam" id="PF05003">
    <property type="entry name" value="DUF668"/>
    <property type="match status" value="1"/>
</dbReference>
<reference evidence="5" key="1">
    <citation type="journal article" date="2013" name="Nat. Genet.">
        <title>The Capsella rubella genome and the genomic consequences of rapid mating system evolution.</title>
        <authorList>
            <person name="Slotte T."/>
            <person name="Hazzouri K.M."/>
            <person name="Agren J.A."/>
            <person name="Koenig D."/>
            <person name="Maumus F."/>
            <person name="Guo Y.L."/>
            <person name="Steige K."/>
            <person name="Platts A.E."/>
            <person name="Escobar J.S."/>
            <person name="Newman L.K."/>
            <person name="Wang W."/>
            <person name="Mandakova T."/>
            <person name="Vello E."/>
            <person name="Smith L.M."/>
            <person name="Henz S.R."/>
            <person name="Steffen J."/>
            <person name="Takuno S."/>
            <person name="Brandvain Y."/>
            <person name="Coop G."/>
            <person name="Andolfatto P."/>
            <person name="Hu T.T."/>
            <person name="Blanchette M."/>
            <person name="Clark R.M."/>
            <person name="Quesneville H."/>
            <person name="Nordborg M."/>
            <person name="Gaut B.S."/>
            <person name="Lysak M.A."/>
            <person name="Jenkins J."/>
            <person name="Grimwood J."/>
            <person name="Chapman J."/>
            <person name="Prochnik S."/>
            <person name="Shu S."/>
            <person name="Rokhsar D."/>
            <person name="Schmutz J."/>
            <person name="Weigel D."/>
            <person name="Wright S.I."/>
        </authorList>
    </citation>
    <scope>NUCLEOTIDE SEQUENCE [LARGE SCALE GENOMIC DNA]</scope>
    <source>
        <strain evidence="5">cv. Monte Gargano</strain>
    </source>
</reference>
<evidence type="ECO:0000259" key="3">
    <source>
        <dbReference type="Pfam" id="PF11961"/>
    </source>
</evidence>
<feature type="domain" description="DUF668" evidence="2">
    <location>
        <begin position="348"/>
        <end position="435"/>
    </location>
</feature>
<protein>
    <recommendedName>
        <fullName evidence="6">DUF668 domain-containing protein</fullName>
    </recommendedName>
</protein>